<evidence type="ECO:0000259" key="3">
    <source>
        <dbReference type="PROSITE" id="PS51832"/>
    </source>
</evidence>
<dbReference type="SUPFAM" id="SSF109604">
    <property type="entry name" value="HD-domain/PDEase-like"/>
    <property type="match status" value="2"/>
</dbReference>
<dbReference type="PROSITE" id="PS50885">
    <property type="entry name" value="HAMP"/>
    <property type="match status" value="1"/>
</dbReference>
<dbReference type="RefSeq" id="WP_394475678.1">
    <property type="nucleotide sequence ID" value="NZ_JBIGHV010000001.1"/>
</dbReference>
<dbReference type="Pfam" id="PF13487">
    <property type="entry name" value="HD_5"/>
    <property type="match status" value="1"/>
</dbReference>
<reference evidence="4 5" key="1">
    <citation type="submission" date="2024-08" db="EMBL/GenBank/DDBJ databases">
        <authorList>
            <person name="Lu H."/>
        </authorList>
    </citation>
    <scope>NUCLEOTIDE SEQUENCE [LARGE SCALE GENOMIC DNA]</scope>
    <source>
        <strain evidence="4 5">LYH14W</strain>
    </source>
</reference>
<proteinExistence type="predicted"/>
<keyword evidence="1" id="KW-1133">Transmembrane helix</keyword>
<dbReference type="Gene3D" id="3.30.450.20">
    <property type="entry name" value="PAS domain"/>
    <property type="match status" value="2"/>
</dbReference>
<dbReference type="Pfam" id="PF01590">
    <property type="entry name" value="GAF"/>
    <property type="match status" value="1"/>
</dbReference>
<dbReference type="InterPro" id="IPR003018">
    <property type="entry name" value="GAF"/>
</dbReference>
<feature type="domain" description="HD-GYP" evidence="3">
    <location>
        <begin position="771"/>
        <end position="972"/>
    </location>
</feature>
<dbReference type="PANTHER" id="PTHR43155">
    <property type="entry name" value="CYCLIC DI-GMP PHOSPHODIESTERASE PA4108-RELATED"/>
    <property type="match status" value="1"/>
</dbReference>
<dbReference type="Gene3D" id="1.10.3210.10">
    <property type="entry name" value="Hypothetical protein af1432"/>
    <property type="match status" value="2"/>
</dbReference>
<dbReference type="Gene3D" id="6.10.340.10">
    <property type="match status" value="1"/>
</dbReference>
<dbReference type="SMART" id="SM00471">
    <property type="entry name" value="HDc"/>
    <property type="match status" value="1"/>
</dbReference>
<dbReference type="PROSITE" id="PS51832">
    <property type="entry name" value="HD_GYP"/>
    <property type="match status" value="1"/>
</dbReference>
<name>A0ABW7EWL4_9BURK</name>
<evidence type="ECO:0000313" key="4">
    <source>
        <dbReference type="EMBL" id="MFG6428748.1"/>
    </source>
</evidence>
<sequence length="985" mass="106941">MPHLKPKTLYITLSALMVGLVALVYGALMLYEASRSDALMLQQAGAAAKRIGREAAATVETELRPARVSVALLASGALGSATSEAQRLAALPQLAAALRGNASVSAVYAGTASGSFLLLRRLEDDAARSRMGAPADAAFGLQSVDRDGGEARGSYRFLDAGMRELQIVARPDYVFDPRTRPWYELARRAGDGQAVQSKPYLFFTTGEPGVTLAEARGAVVIGADVSLKALSTMLTRPQISRSAELLIATAGGELLAEARRDPPAAANGVKGLRQVADAATPLMRALWARRDAGGGFAPVQTVDGREWVAHALPLLGNPGREGGQGDVVAGAALTLLMAAPREELQAFQIESRRHGFYISLGLMLLLLPLVHLLADRISRPLRELARQAEAIRHFEFDSPDPKRSLIREVDRLAVAMTAMKHSLRRFLDISAALSAERDFDTLLDLILRETIAVAEANGGAVHLLSADGRLLQPAASHLHGETAQRAGLTWDVQAPDSISAPVQALRADGPVEVDLSWDNPSHLKAYEPLFGSLSASRVRLLSMPLKNRQDETLGTLTLSFAMPAQGWTEPLGAARVAFVRALSGTAALAMDNQLLLRARKELLESFIQLVAGAIDAKSPYTAGHCQRVPELTKMLAQAACDATEGPYAGFKMSTDEWEALHIAAWLHDCGKVTTPEYVVDKATKLETLYNRIHEIRTRFEVLKRDALIERLEAGLGAEGAAEARAQAAPALAALDADFAFVAACNQGGEFLGPEQLARLREIAARRWWRTLDDGLGLSADEARRLPRPRPPLPAPEALLADRPEHVLPRAPAETLDKGNRWGFRISQPEHLYHRGELHNLAVSRGTLTDEERSKINDHIVQTVKMLHELPFPRHLRSVPEIAGGHHERMDGKGYPRGLTREQMSPQARMMAIADVFEALTADDRPYKPGKPLSEALTILARMVREQHLDAELFELFLRSGACMAYARRFMAAELVDVADVTAYLS</sequence>
<dbReference type="Gene3D" id="3.30.450.40">
    <property type="match status" value="1"/>
</dbReference>
<gene>
    <name evidence="4" type="ORF">ACG00Y_02420</name>
</gene>
<organism evidence="4 5">
    <name type="scientific">Pelomonas parva</name>
    <dbReference type="NCBI Taxonomy" id="3299032"/>
    <lineage>
        <taxon>Bacteria</taxon>
        <taxon>Pseudomonadati</taxon>
        <taxon>Pseudomonadota</taxon>
        <taxon>Betaproteobacteria</taxon>
        <taxon>Burkholderiales</taxon>
        <taxon>Sphaerotilaceae</taxon>
        <taxon>Roseateles</taxon>
    </lineage>
</organism>
<accession>A0ABW7EWL4</accession>
<evidence type="ECO:0000256" key="1">
    <source>
        <dbReference type="SAM" id="Phobius"/>
    </source>
</evidence>
<dbReference type="Proteomes" id="UP001606210">
    <property type="component" value="Unassembled WGS sequence"/>
</dbReference>
<dbReference type="CDD" id="cd00077">
    <property type="entry name" value="HDc"/>
    <property type="match status" value="1"/>
</dbReference>
<feature type="transmembrane region" description="Helical" evidence="1">
    <location>
        <begin position="12"/>
        <end position="31"/>
    </location>
</feature>
<dbReference type="InterPro" id="IPR003607">
    <property type="entry name" value="HD/PDEase_dom"/>
</dbReference>
<comment type="caution">
    <text evidence="4">The sequence shown here is derived from an EMBL/GenBank/DDBJ whole genome shotgun (WGS) entry which is preliminary data.</text>
</comment>
<keyword evidence="5" id="KW-1185">Reference proteome</keyword>
<dbReference type="SMART" id="SM00304">
    <property type="entry name" value="HAMP"/>
    <property type="match status" value="1"/>
</dbReference>
<dbReference type="Pfam" id="PF00672">
    <property type="entry name" value="HAMP"/>
    <property type="match status" value="1"/>
</dbReference>
<feature type="domain" description="HAMP" evidence="2">
    <location>
        <begin position="375"/>
        <end position="428"/>
    </location>
</feature>
<dbReference type="InterPro" id="IPR003660">
    <property type="entry name" value="HAMP_dom"/>
</dbReference>
<evidence type="ECO:0000259" key="2">
    <source>
        <dbReference type="PROSITE" id="PS50885"/>
    </source>
</evidence>
<dbReference type="InterPro" id="IPR029016">
    <property type="entry name" value="GAF-like_dom_sf"/>
</dbReference>
<dbReference type="PANTHER" id="PTHR43155:SF2">
    <property type="entry name" value="CYCLIC DI-GMP PHOSPHODIESTERASE PA4108"/>
    <property type="match status" value="1"/>
</dbReference>
<dbReference type="InterPro" id="IPR037522">
    <property type="entry name" value="HD_GYP_dom"/>
</dbReference>
<evidence type="ECO:0000313" key="5">
    <source>
        <dbReference type="Proteomes" id="UP001606210"/>
    </source>
</evidence>
<keyword evidence="1" id="KW-0812">Transmembrane</keyword>
<protein>
    <submittedName>
        <fullName evidence="4">HD domain-containing phosphohydrolase</fullName>
    </submittedName>
</protein>
<dbReference type="SUPFAM" id="SSF55781">
    <property type="entry name" value="GAF domain-like"/>
    <property type="match status" value="1"/>
</dbReference>
<keyword evidence="1" id="KW-0472">Membrane</keyword>
<dbReference type="EMBL" id="JBIGHV010000001">
    <property type="protein sequence ID" value="MFG6428748.1"/>
    <property type="molecule type" value="Genomic_DNA"/>
</dbReference>